<dbReference type="RefSeq" id="XP_038778955.1">
    <property type="nucleotide sequence ID" value="XM_038923027.1"/>
</dbReference>
<sequence length="487" mass="56588">MTSIERPKDLRLHVGGLSNSLVEDIDDLEKRFSKFGKIVKQFEVHEKVITGYHYAYITMRLTKYEFKKLQALFNGVQYKGAELTVALANQDFHERWIKDAKRPDIKQRKSKLYAILAMRRQQRINHSEDNPFETYSEIIGQMRKTPRKTDLKKATMRVIINGKLRLPRCQKNKLWGYDKTKNDKDLSWEYVGGKWRDGTGHVVEHHVLDDKLSDPTVVKMDEDTEGNDGEDAEDENEKERNKQLLELLMGNYDFQKPADVEVEKDEEFESGGSDYELEGAKISEDEEESGEDNRDHSIQSQKSLVEDYQKQHPEYLKKEQIDDDTDSMDEDFIPVSGPERKSNLADGKNETEKLRSLLNPVTEHGFKFSLMDDEEEEEADPNATKIEPAAETVVEPATEPVVEPVIKSVMQPAIKAKRDVGLFFSHSDSPFLLAQTQLSKLKTIKVSESGYEDWFWENRGSLNREFRRKRREVTKRNRRKNKYTAVI</sequence>
<evidence type="ECO:0008006" key="4">
    <source>
        <dbReference type="Google" id="ProtNLM"/>
    </source>
</evidence>
<dbReference type="Gene3D" id="3.30.70.330">
    <property type="match status" value="1"/>
</dbReference>
<feature type="region of interest" description="Disordered" evidence="1">
    <location>
        <begin position="262"/>
        <end position="301"/>
    </location>
</feature>
<proteinExistence type="predicted"/>
<dbReference type="GO" id="GO:0003676">
    <property type="term" value="F:nucleic acid binding"/>
    <property type="evidence" value="ECO:0007669"/>
    <property type="project" value="InterPro"/>
</dbReference>
<dbReference type="EMBL" id="CP064814">
    <property type="protein sequence ID" value="QPG75390.1"/>
    <property type="molecule type" value="Genomic_DNA"/>
</dbReference>
<dbReference type="GeneID" id="62196145"/>
<dbReference type="InterPro" id="IPR012677">
    <property type="entry name" value="Nucleotide-bd_a/b_plait_sf"/>
</dbReference>
<dbReference type="InterPro" id="IPR035979">
    <property type="entry name" value="RBD_domain_sf"/>
</dbReference>
<gene>
    <name evidence="2" type="ORF">FOA43_002744</name>
</gene>
<feature type="compositionally biased region" description="Basic and acidic residues" evidence="1">
    <location>
        <begin position="338"/>
        <end position="349"/>
    </location>
</feature>
<evidence type="ECO:0000256" key="1">
    <source>
        <dbReference type="SAM" id="MobiDB-lite"/>
    </source>
</evidence>
<organism evidence="2 3">
    <name type="scientific">Eeniella nana</name>
    <name type="common">Yeast</name>
    <name type="synonym">Brettanomyces nanus</name>
    <dbReference type="NCBI Taxonomy" id="13502"/>
    <lineage>
        <taxon>Eukaryota</taxon>
        <taxon>Fungi</taxon>
        <taxon>Dikarya</taxon>
        <taxon>Ascomycota</taxon>
        <taxon>Saccharomycotina</taxon>
        <taxon>Pichiomycetes</taxon>
        <taxon>Pichiales</taxon>
        <taxon>Pichiaceae</taxon>
        <taxon>Brettanomyces</taxon>
    </lineage>
</organism>
<protein>
    <recommendedName>
        <fullName evidence="4">RRM domain-containing protein</fullName>
    </recommendedName>
</protein>
<dbReference type="Proteomes" id="UP000662931">
    <property type="component" value="Chromosome 3"/>
</dbReference>
<evidence type="ECO:0000313" key="2">
    <source>
        <dbReference type="EMBL" id="QPG75390.1"/>
    </source>
</evidence>
<dbReference type="SUPFAM" id="SSF54928">
    <property type="entry name" value="RNA-binding domain, RBD"/>
    <property type="match status" value="1"/>
</dbReference>
<feature type="compositionally biased region" description="Acidic residues" evidence="1">
    <location>
        <begin position="321"/>
        <end position="332"/>
    </location>
</feature>
<evidence type="ECO:0000313" key="3">
    <source>
        <dbReference type="Proteomes" id="UP000662931"/>
    </source>
</evidence>
<keyword evidence="3" id="KW-1185">Reference proteome</keyword>
<dbReference type="AlphaFoldDB" id="A0A875RPS4"/>
<reference evidence="2" key="1">
    <citation type="submission" date="2020-10" db="EMBL/GenBank/DDBJ databases">
        <authorList>
            <person name="Roach M.J.R."/>
        </authorList>
    </citation>
    <scope>NUCLEOTIDE SEQUENCE</scope>
    <source>
        <strain evidence="2">CBS 1945</strain>
    </source>
</reference>
<name>A0A875RPS4_EENNA</name>
<feature type="compositionally biased region" description="Acidic residues" evidence="1">
    <location>
        <begin position="222"/>
        <end position="236"/>
    </location>
</feature>
<feature type="region of interest" description="Disordered" evidence="1">
    <location>
        <begin position="317"/>
        <end position="349"/>
    </location>
</feature>
<dbReference type="KEGG" id="bnn:FOA43_002744"/>
<feature type="region of interest" description="Disordered" evidence="1">
    <location>
        <begin position="213"/>
        <end position="239"/>
    </location>
</feature>
<accession>A0A875RPS4</accession>
<dbReference type="OrthoDB" id="21643at2759"/>